<dbReference type="Proteomes" id="UP000019109">
    <property type="component" value="Unassembled WGS sequence"/>
</dbReference>
<dbReference type="NCBIfam" id="NF038403">
    <property type="entry name" value="perm_prefix_1"/>
    <property type="match status" value="1"/>
</dbReference>
<evidence type="ECO:0000256" key="1">
    <source>
        <dbReference type="SAM" id="Phobius"/>
    </source>
</evidence>
<name>W4V0C6_9FIRM</name>
<evidence type="ECO:0000313" key="3">
    <source>
        <dbReference type="Proteomes" id="UP000019109"/>
    </source>
</evidence>
<sequence length="220" mass="25559">MHQFDEYINTIIKDLKISKKKKDEIAEEFLDHLQMLKKEYLSKGMSEIDAVKQAMITFGEENRLKRELSKSLLSYKSFHNIIGGVIILLIVFIIGKYISVPVYGPKYWDLPISSILFYTLIPNDIIFIALGYYLPIFSKRMERIRNIILVATVIGVLRRGLMLLLFPTPWNGLELYMKLIILISPLSIVSHVIGYVFGFVLLQLFHRTSEVCKRLVLKIF</sequence>
<keyword evidence="1" id="KW-0812">Transmembrane</keyword>
<dbReference type="AlphaFoldDB" id="W4V0C6"/>
<feature type="transmembrane region" description="Helical" evidence="1">
    <location>
        <begin position="179"/>
        <end position="205"/>
    </location>
</feature>
<dbReference type="OrthoDB" id="1938237at2"/>
<keyword evidence="1" id="KW-0472">Membrane</keyword>
<accession>W4V0C6</accession>
<evidence type="ECO:0000313" key="2">
    <source>
        <dbReference type="EMBL" id="GAE86686.1"/>
    </source>
</evidence>
<feature type="transmembrane region" description="Helical" evidence="1">
    <location>
        <begin position="115"/>
        <end position="135"/>
    </location>
</feature>
<protein>
    <submittedName>
        <fullName evidence="2">Uncharacterized protein</fullName>
    </submittedName>
</protein>
<comment type="caution">
    <text evidence="2">The sequence shown here is derived from an EMBL/GenBank/DDBJ whole genome shotgun (WGS) entry which is preliminary data.</text>
</comment>
<dbReference type="RefSeq" id="WP_038286468.1">
    <property type="nucleotide sequence ID" value="NZ_BAVR01000001.1"/>
</dbReference>
<dbReference type="InterPro" id="IPR047928">
    <property type="entry name" value="Perm_prefix_1"/>
</dbReference>
<dbReference type="STRING" id="1294263.JCM21531_5"/>
<feature type="transmembrane region" description="Helical" evidence="1">
    <location>
        <begin position="73"/>
        <end position="95"/>
    </location>
</feature>
<feature type="transmembrane region" description="Helical" evidence="1">
    <location>
        <begin position="147"/>
        <end position="167"/>
    </location>
</feature>
<keyword evidence="3" id="KW-1185">Reference proteome</keyword>
<organism evidence="2 3">
    <name type="scientific">Acetivibrio straminisolvens JCM 21531</name>
    <dbReference type="NCBI Taxonomy" id="1294263"/>
    <lineage>
        <taxon>Bacteria</taxon>
        <taxon>Bacillati</taxon>
        <taxon>Bacillota</taxon>
        <taxon>Clostridia</taxon>
        <taxon>Eubacteriales</taxon>
        <taxon>Oscillospiraceae</taxon>
        <taxon>Acetivibrio</taxon>
    </lineage>
</organism>
<gene>
    <name evidence="2" type="ORF">JCM21531_5</name>
</gene>
<proteinExistence type="predicted"/>
<keyword evidence="1" id="KW-1133">Transmembrane helix</keyword>
<dbReference type="EMBL" id="BAVR01000001">
    <property type="protein sequence ID" value="GAE86686.1"/>
    <property type="molecule type" value="Genomic_DNA"/>
</dbReference>
<reference evidence="2" key="1">
    <citation type="journal article" date="2014" name="Genome Announc.">
        <title>Draft Genome Sequence of Clostridium straminisolvens Strain JCM 21531T, Isolated from a Cellulose-Degrading Bacterial Community.</title>
        <authorList>
            <person name="Yuki M."/>
            <person name="Oshima K."/>
            <person name="Suda W."/>
            <person name="Sakamoto M."/>
            <person name="Kitamura K."/>
            <person name="Iida T."/>
            <person name="Hattori M."/>
            <person name="Ohkuma M."/>
        </authorList>
    </citation>
    <scope>NUCLEOTIDE SEQUENCE [LARGE SCALE GENOMIC DNA]</scope>
    <source>
        <strain evidence="2">JCM 21531</strain>
    </source>
</reference>